<accession>A0A426YVV5</accession>
<comment type="caution">
    <text evidence="2">The sequence shown here is derived from an EMBL/GenBank/DDBJ whole genome shotgun (WGS) entry which is preliminary data.</text>
</comment>
<gene>
    <name evidence="2" type="ORF">B296_00016667</name>
</gene>
<keyword evidence="1" id="KW-0472">Membrane</keyword>
<dbReference type="EMBL" id="AMZH03009892">
    <property type="protein sequence ID" value="RRT55858.1"/>
    <property type="molecule type" value="Genomic_DNA"/>
</dbReference>
<name>A0A426YVV5_ENSVE</name>
<keyword evidence="1" id="KW-1133">Transmembrane helix</keyword>
<dbReference type="Proteomes" id="UP000287651">
    <property type="component" value="Unassembled WGS sequence"/>
</dbReference>
<proteinExistence type="predicted"/>
<reference evidence="2 3" key="1">
    <citation type="journal article" date="2014" name="Agronomy (Basel)">
        <title>A Draft Genome Sequence for Ensete ventricosum, the Drought-Tolerant Tree Against Hunger.</title>
        <authorList>
            <person name="Harrison J."/>
            <person name="Moore K.A."/>
            <person name="Paszkiewicz K."/>
            <person name="Jones T."/>
            <person name="Grant M."/>
            <person name="Ambacheew D."/>
            <person name="Muzemil S."/>
            <person name="Studholme D.J."/>
        </authorList>
    </citation>
    <scope>NUCLEOTIDE SEQUENCE [LARGE SCALE GENOMIC DNA]</scope>
</reference>
<evidence type="ECO:0000313" key="3">
    <source>
        <dbReference type="Proteomes" id="UP000287651"/>
    </source>
</evidence>
<feature type="transmembrane region" description="Helical" evidence="1">
    <location>
        <begin position="64"/>
        <end position="86"/>
    </location>
</feature>
<feature type="transmembrane region" description="Helical" evidence="1">
    <location>
        <begin position="98"/>
        <end position="125"/>
    </location>
</feature>
<protein>
    <submittedName>
        <fullName evidence="2">Uncharacterized protein</fullName>
    </submittedName>
</protein>
<evidence type="ECO:0000256" key="1">
    <source>
        <dbReference type="SAM" id="Phobius"/>
    </source>
</evidence>
<evidence type="ECO:0000313" key="2">
    <source>
        <dbReference type="EMBL" id="RRT55858.1"/>
    </source>
</evidence>
<organism evidence="2 3">
    <name type="scientific">Ensete ventricosum</name>
    <name type="common">Abyssinian banana</name>
    <name type="synonym">Musa ensete</name>
    <dbReference type="NCBI Taxonomy" id="4639"/>
    <lineage>
        <taxon>Eukaryota</taxon>
        <taxon>Viridiplantae</taxon>
        <taxon>Streptophyta</taxon>
        <taxon>Embryophyta</taxon>
        <taxon>Tracheophyta</taxon>
        <taxon>Spermatophyta</taxon>
        <taxon>Magnoliopsida</taxon>
        <taxon>Liliopsida</taxon>
        <taxon>Zingiberales</taxon>
        <taxon>Musaceae</taxon>
        <taxon>Ensete</taxon>
    </lineage>
</organism>
<sequence length="183" mass="19491">MLQPEPTLSSPATVAPCSRSQTRSLAPTSASRISPTTIAATLDPLLQRCHRHPPPPLFLGRVPFGIGLVAVPFGLTAATFGFDFVFGFEGTKAFGFPLLFATVAVALAYSLVGVTSLAVGFGLVFSASDREVAEASTMSATMMLERRAIKKRVQPTMRERQRVLLLCALLEGRECCCSVSVGK</sequence>
<dbReference type="AlphaFoldDB" id="A0A426YVV5"/>
<keyword evidence="1" id="KW-0812">Transmembrane</keyword>